<reference evidence="1 2" key="1">
    <citation type="submission" date="2020-08" db="EMBL/GenBank/DDBJ databases">
        <title>Genome sequence of Sphingomonas daechungensis KACC 18115T.</title>
        <authorList>
            <person name="Hyun D.-W."/>
            <person name="Bae J.-W."/>
        </authorList>
    </citation>
    <scope>NUCLEOTIDE SEQUENCE [LARGE SCALE GENOMIC DNA]</scope>
    <source>
        <strain evidence="1 2">KACC 18115</strain>
        <plasmid evidence="1 2">p_unnamed1</plasmid>
    </source>
</reference>
<name>A0ABX6T5S9_9SPHN</name>
<proteinExistence type="predicted"/>
<organism evidence="1 2">
    <name type="scientific">Sphingomonas daechungensis</name>
    <dbReference type="NCBI Taxonomy" id="1176646"/>
    <lineage>
        <taxon>Bacteria</taxon>
        <taxon>Pseudomonadati</taxon>
        <taxon>Pseudomonadota</taxon>
        <taxon>Alphaproteobacteria</taxon>
        <taxon>Sphingomonadales</taxon>
        <taxon>Sphingomonadaceae</taxon>
        <taxon>Sphingomonas</taxon>
    </lineage>
</organism>
<accession>A0ABX6T5S9</accession>
<dbReference type="EMBL" id="CP060781">
    <property type="protein sequence ID" value="QNP44563.1"/>
    <property type="molecule type" value="Genomic_DNA"/>
</dbReference>
<protein>
    <submittedName>
        <fullName evidence="1">Uncharacterized protein</fullName>
    </submittedName>
</protein>
<sequence length="62" mass="6905">MVERPVRLFCDIALQIRGLVADCRGQLQYADLSHDKRTGLQIAIHKLEMAAQLLEANASQAN</sequence>
<geneLocation type="plasmid" evidence="1 2">
    <name>p_unnamed1</name>
</geneLocation>
<dbReference type="Proteomes" id="UP000516134">
    <property type="component" value="Plasmid p_unnamed1"/>
</dbReference>
<gene>
    <name evidence="1" type="ORF">H9L15_15825</name>
</gene>
<evidence type="ECO:0000313" key="1">
    <source>
        <dbReference type="EMBL" id="QNP44563.1"/>
    </source>
</evidence>
<keyword evidence="2" id="KW-1185">Reference proteome</keyword>
<evidence type="ECO:0000313" key="2">
    <source>
        <dbReference type="Proteomes" id="UP000516134"/>
    </source>
</evidence>
<keyword evidence="1" id="KW-0614">Plasmid</keyword>